<gene>
    <name evidence="1" type="ORF">PLEPLA_LOCUS20481</name>
</gene>
<reference evidence="1" key="1">
    <citation type="submission" date="2020-03" db="EMBL/GenBank/DDBJ databases">
        <authorList>
            <person name="Weist P."/>
        </authorList>
    </citation>
    <scope>NUCLEOTIDE SEQUENCE</scope>
</reference>
<accession>A0A9N7ULR2</accession>
<dbReference type="AlphaFoldDB" id="A0A9N7ULR2"/>
<dbReference type="EMBL" id="CADEAL010001439">
    <property type="protein sequence ID" value="CAB1432418.1"/>
    <property type="molecule type" value="Genomic_DNA"/>
</dbReference>
<organism evidence="1 2">
    <name type="scientific">Pleuronectes platessa</name>
    <name type="common">European plaice</name>
    <dbReference type="NCBI Taxonomy" id="8262"/>
    <lineage>
        <taxon>Eukaryota</taxon>
        <taxon>Metazoa</taxon>
        <taxon>Chordata</taxon>
        <taxon>Craniata</taxon>
        <taxon>Vertebrata</taxon>
        <taxon>Euteleostomi</taxon>
        <taxon>Actinopterygii</taxon>
        <taxon>Neopterygii</taxon>
        <taxon>Teleostei</taxon>
        <taxon>Neoteleostei</taxon>
        <taxon>Acanthomorphata</taxon>
        <taxon>Carangaria</taxon>
        <taxon>Pleuronectiformes</taxon>
        <taxon>Pleuronectoidei</taxon>
        <taxon>Pleuronectidae</taxon>
        <taxon>Pleuronectes</taxon>
    </lineage>
</organism>
<evidence type="ECO:0000313" key="2">
    <source>
        <dbReference type="Proteomes" id="UP001153269"/>
    </source>
</evidence>
<dbReference type="Proteomes" id="UP001153269">
    <property type="component" value="Unassembled WGS sequence"/>
</dbReference>
<proteinExistence type="predicted"/>
<protein>
    <submittedName>
        <fullName evidence="1">Uncharacterized protein</fullName>
    </submittedName>
</protein>
<evidence type="ECO:0000313" key="1">
    <source>
        <dbReference type="EMBL" id="CAB1432418.1"/>
    </source>
</evidence>
<keyword evidence="2" id="KW-1185">Reference proteome</keyword>
<comment type="caution">
    <text evidence="1">The sequence shown here is derived from an EMBL/GenBank/DDBJ whole genome shotgun (WGS) entry which is preliminary data.</text>
</comment>
<name>A0A9N7ULR2_PLEPL</name>
<sequence>MASDTSSRHRRRMRRMMIPFIITIIIIITITNTQKPHRSRASTRAKMFLKASPRCGYTSGHNEKALAATAVAAGTGWREGLVPWRGTRAAKLQHQEQTEQ</sequence>